<evidence type="ECO:0000313" key="2">
    <source>
        <dbReference type="EMBL" id="KAK4360255.1"/>
    </source>
</evidence>
<dbReference type="Proteomes" id="UP001291623">
    <property type="component" value="Unassembled WGS sequence"/>
</dbReference>
<accession>A0AAE1RYZ1</accession>
<dbReference type="EMBL" id="JAVYJV010000010">
    <property type="protein sequence ID" value="KAK4360255.1"/>
    <property type="molecule type" value="Genomic_DNA"/>
</dbReference>
<evidence type="ECO:0000313" key="3">
    <source>
        <dbReference type="Proteomes" id="UP001291623"/>
    </source>
</evidence>
<gene>
    <name evidence="2" type="ORF">RND71_019207</name>
</gene>
<proteinExistence type="predicted"/>
<feature type="region of interest" description="Disordered" evidence="1">
    <location>
        <begin position="176"/>
        <end position="303"/>
    </location>
</feature>
<sequence length="364" mass="41568">MGRVKISDPHIFSPNSHFHDIILKFQNFHSKGSQNSIILNSTSFVSSLNLFDPILKPSPINPPFKIIMASQNVENLPVSSSNAIFLEADSPRLSQDDVVELGKRKRCSKAWNHFKLVSIKETRKACSRQKIVRFLCFLFPLISAKTSKLHYPRQKYNEVNPTMCVACLNQHEPSQPKTFTKTYLDRPTQGNKEQDSDQTNQINIDTHKEVANKNDHFDSIRKEEVDNQNNKQLKDKDSAYPINPGRNGHQYDSSGDEDDSLEDHDYEDEMSSETGDDNASVDSEGIHNEDPPNNQNDNDKYSSDDHVDFLVQTFCSQSLVNVNITSEFEKSTGWIPIFLSLEYAKCVVGHREELWDNLKDISDR</sequence>
<protein>
    <submittedName>
        <fullName evidence="2">Uncharacterized protein</fullName>
    </submittedName>
</protein>
<organism evidence="2 3">
    <name type="scientific">Anisodus tanguticus</name>
    <dbReference type="NCBI Taxonomy" id="243964"/>
    <lineage>
        <taxon>Eukaryota</taxon>
        <taxon>Viridiplantae</taxon>
        <taxon>Streptophyta</taxon>
        <taxon>Embryophyta</taxon>
        <taxon>Tracheophyta</taxon>
        <taxon>Spermatophyta</taxon>
        <taxon>Magnoliopsida</taxon>
        <taxon>eudicotyledons</taxon>
        <taxon>Gunneridae</taxon>
        <taxon>Pentapetalae</taxon>
        <taxon>asterids</taxon>
        <taxon>lamiids</taxon>
        <taxon>Solanales</taxon>
        <taxon>Solanaceae</taxon>
        <taxon>Solanoideae</taxon>
        <taxon>Hyoscyameae</taxon>
        <taxon>Anisodus</taxon>
    </lineage>
</organism>
<name>A0AAE1RYZ1_9SOLA</name>
<dbReference type="AlphaFoldDB" id="A0AAE1RYZ1"/>
<keyword evidence="3" id="KW-1185">Reference proteome</keyword>
<comment type="caution">
    <text evidence="2">The sequence shown here is derived from an EMBL/GenBank/DDBJ whole genome shotgun (WGS) entry which is preliminary data.</text>
</comment>
<evidence type="ECO:0000256" key="1">
    <source>
        <dbReference type="SAM" id="MobiDB-lite"/>
    </source>
</evidence>
<feature type="compositionally biased region" description="Acidic residues" evidence="1">
    <location>
        <begin position="254"/>
        <end position="276"/>
    </location>
</feature>
<reference evidence="2" key="1">
    <citation type="submission" date="2023-12" db="EMBL/GenBank/DDBJ databases">
        <title>Genome assembly of Anisodus tanguticus.</title>
        <authorList>
            <person name="Wang Y.-J."/>
        </authorList>
    </citation>
    <scope>NUCLEOTIDE SEQUENCE</scope>
    <source>
        <strain evidence="2">KB-2021</strain>
        <tissue evidence="2">Leaf</tissue>
    </source>
</reference>
<feature type="compositionally biased region" description="Basic and acidic residues" evidence="1">
    <location>
        <begin position="205"/>
        <end position="225"/>
    </location>
</feature>